<accession>A0A8B7MUL5</accession>
<name>A0A8B7MUL5_PHODC</name>
<keyword evidence="4" id="KW-0456">Lyase</keyword>
<dbReference type="KEGG" id="pda:103706287"/>
<dbReference type="AlphaFoldDB" id="A0A8B7MUL5"/>
<dbReference type="InterPro" id="IPR013785">
    <property type="entry name" value="Aldolase_TIM"/>
</dbReference>
<evidence type="ECO:0000256" key="6">
    <source>
        <dbReference type="SAM" id="MobiDB-lite"/>
    </source>
</evidence>
<evidence type="ECO:0000313" key="8">
    <source>
        <dbReference type="RefSeq" id="XP_017698060.1"/>
    </source>
</evidence>
<dbReference type="RefSeq" id="XP_038980652.1">
    <property type="nucleotide sequence ID" value="XM_039124724.1"/>
</dbReference>
<dbReference type="CDD" id="cd00452">
    <property type="entry name" value="KDPG_aldolase"/>
    <property type="match status" value="1"/>
</dbReference>
<keyword evidence="5" id="KW-0119">Carbohydrate metabolism</keyword>
<evidence type="ECO:0000256" key="2">
    <source>
        <dbReference type="ARBA" id="ARBA00006906"/>
    </source>
</evidence>
<evidence type="ECO:0000256" key="3">
    <source>
        <dbReference type="ARBA" id="ARBA00011233"/>
    </source>
</evidence>
<evidence type="ECO:0000313" key="10">
    <source>
        <dbReference type="RefSeq" id="XP_026660165.1"/>
    </source>
</evidence>
<organism evidence="7 8">
    <name type="scientific">Phoenix dactylifera</name>
    <name type="common">Date palm</name>
    <dbReference type="NCBI Taxonomy" id="42345"/>
    <lineage>
        <taxon>Eukaryota</taxon>
        <taxon>Viridiplantae</taxon>
        <taxon>Streptophyta</taxon>
        <taxon>Embryophyta</taxon>
        <taxon>Tracheophyta</taxon>
        <taxon>Spermatophyta</taxon>
        <taxon>Magnoliopsida</taxon>
        <taxon>Liliopsida</taxon>
        <taxon>Arecaceae</taxon>
        <taxon>Coryphoideae</taxon>
        <taxon>Phoeniceae</taxon>
        <taxon>Phoenix</taxon>
    </lineage>
</organism>
<protein>
    <submittedName>
        <fullName evidence="8 9">KHG/KDPG aldolase-like isoform X1</fullName>
    </submittedName>
</protein>
<evidence type="ECO:0000313" key="11">
    <source>
        <dbReference type="RefSeq" id="XP_038980650.1"/>
    </source>
</evidence>
<dbReference type="InterPro" id="IPR000887">
    <property type="entry name" value="Aldlse_KDPG_KHG"/>
</dbReference>
<evidence type="ECO:0000256" key="1">
    <source>
        <dbReference type="ARBA" id="ARBA00004761"/>
    </source>
</evidence>
<reference evidence="7" key="1">
    <citation type="journal article" date="2019" name="Nat. Commun.">
        <title>Genome-wide association mapping of date palm fruit traits.</title>
        <authorList>
            <person name="Hazzouri K.M."/>
            <person name="Gros-Balthazard M."/>
            <person name="Flowers J.M."/>
            <person name="Copetti D."/>
            <person name="Lemansour A."/>
            <person name="Lebrun M."/>
            <person name="Masmoudi K."/>
            <person name="Ferrand S."/>
            <person name="Dhar M.I."/>
            <person name="Fresquez Z.A."/>
            <person name="Rosas U."/>
            <person name="Zhang J."/>
            <person name="Talag J."/>
            <person name="Lee S."/>
            <person name="Kudrna D."/>
            <person name="Powell R.F."/>
            <person name="Leitch I.J."/>
            <person name="Krueger R.R."/>
            <person name="Wing R.A."/>
            <person name="Amiri K.M.A."/>
            <person name="Purugganan M.D."/>
        </authorList>
    </citation>
    <scope>NUCLEOTIDE SEQUENCE [LARGE SCALE GENOMIC DNA]</scope>
    <source>
        <strain evidence="7">cv. Khalas</strain>
    </source>
</reference>
<dbReference type="Pfam" id="PF01081">
    <property type="entry name" value="Aldolase"/>
    <property type="match status" value="1"/>
</dbReference>
<evidence type="ECO:0000313" key="9">
    <source>
        <dbReference type="RefSeq" id="XP_026660164.1"/>
    </source>
</evidence>
<sequence>MALAGFSRFHRPPPPPPLHLRRPSASARASAPSVSPLPRALIEIERSRVIACLRASDGKLAMEAACAALSGGISVLEIVMSTPGVLEVIKGLQKDHPSSVIGVGTVLNAEDARKAAKAGAQFLMSPCTVMEILVDIQDNEVLYIPGVMTPTEVLFAYNAGARIVKVYPVSMLGGYKYISALKKPFPHIPMVASQGIATDSIEGYIGGGASAVVLSDAIFEKEAMRQRNFDEIQRLAYLATLLADRARRPRGQGYIA</sequence>
<keyword evidence="7" id="KW-1185">Reference proteome</keyword>
<dbReference type="SUPFAM" id="SSF51569">
    <property type="entry name" value="Aldolase"/>
    <property type="match status" value="1"/>
</dbReference>
<evidence type="ECO:0000313" key="12">
    <source>
        <dbReference type="RefSeq" id="XP_038980651.1"/>
    </source>
</evidence>
<dbReference type="NCBIfam" id="TIGR01182">
    <property type="entry name" value="eda"/>
    <property type="match status" value="1"/>
</dbReference>
<dbReference type="PANTHER" id="PTHR30246:SF1">
    <property type="entry name" value="2-DEHYDRO-3-DEOXY-6-PHOSPHOGALACTONATE ALDOLASE-RELATED"/>
    <property type="match status" value="1"/>
</dbReference>
<reference evidence="8 9" key="2">
    <citation type="submission" date="2025-04" db="UniProtKB">
        <authorList>
            <consortium name="RefSeq"/>
        </authorList>
    </citation>
    <scope>IDENTIFICATION</scope>
    <source>
        <tissue evidence="8 9">Young leaves</tissue>
    </source>
</reference>
<dbReference type="GO" id="GO:0016829">
    <property type="term" value="F:lyase activity"/>
    <property type="evidence" value="ECO:0007669"/>
    <property type="project" value="UniProtKB-KW"/>
</dbReference>
<comment type="similarity">
    <text evidence="2">Belongs to the KHG/KDPG aldolase family.</text>
</comment>
<dbReference type="PANTHER" id="PTHR30246">
    <property type="entry name" value="2-KETO-3-DEOXY-6-PHOSPHOGLUCONATE ALDOLASE"/>
    <property type="match status" value="1"/>
</dbReference>
<dbReference type="RefSeq" id="XP_038980650.1">
    <property type="nucleotide sequence ID" value="XM_039124722.1"/>
</dbReference>
<dbReference type="OrthoDB" id="1476984at2759"/>
<dbReference type="RefSeq" id="XP_038980651.1">
    <property type="nucleotide sequence ID" value="XM_039124723.1"/>
</dbReference>
<dbReference type="GeneID" id="103706287"/>
<evidence type="ECO:0000313" key="7">
    <source>
        <dbReference type="Proteomes" id="UP000228380"/>
    </source>
</evidence>
<feature type="region of interest" description="Disordered" evidence="6">
    <location>
        <begin position="1"/>
        <end position="32"/>
    </location>
</feature>
<dbReference type="Gene3D" id="3.20.20.70">
    <property type="entry name" value="Aldolase class I"/>
    <property type="match status" value="1"/>
</dbReference>
<gene>
    <name evidence="8 9 10 11 12 13" type="primary">LOC103706287</name>
</gene>
<dbReference type="RefSeq" id="XP_017698060.1">
    <property type="nucleotide sequence ID" value="XM_017842571.3"/>
</dbReference>
<comment type="subunit">
    <text evidence="3">Homotrimer.</text>
</comment>
<evidence type="ECO:0000256" key="5">
    <source>
        <dbReference type="ARBA" id="ARBA00023277"/>
    </source>
</evidence>
<comment type="pathway">
    <text evidence="1">Carbohydrate acid metabolism.</text>
</comment>
<feature type="compositionally biased region" description="Low complexity" evidence="6">
    <location>
        <begin position="23"/>
        <end position="32"/>
    </location>
</feature>
<dbReference type="Proteomes" id="UP000228380">
    <property type="component" value="Chromosome 3"/>
</dbReference>
<proteinExistence type="inferred from homology"/>
<evidence type="ECO:0000313" key="13">
    <source>
        <dbReference type="RefSeq" id="XP_038980652.1"/>
    </source>
</evidence>
<evidence type="ECO:0000256" key="4">
    <source>
        <dbReference type="ARBA" id="ARBA00023239"/>
    </source>
</evidence>
<dbReference type="RefSeq" id="XP_026660165.1">
    <property type="nucleotide sequence ID" value="XM_026804364.2"/>
</dbReference>
<dbReference type="RefSeq" id="XP_026660164.1">
    <property type="nucleotide sequence ID" value="XM_026804363.2"/>
</dbReference>